<dbReference type="RefSeq" id="WP_345007334.1">
    <property type="nucleotide sequence ID" value="NZ_BAABCY010000085.1"/>
</dbReference>
<comment type="caution">
    <text evidence="2">The sequence shown here is derived from an EMBL/GenBank/DDBJ whole genome shotgun (WGS) entry which is preliminary data.</text>
</comment>
<evidence type="ECO:0000259" key="1">
    <source>
        <dbReference type="PROSITE" id="PS51819"/>
    </source>
</evidence>
<dbReference type="Pfam" id="PF00903">
    <property type="entry name" value="Glyoxalase"/>
    <property type="match status" value="1"/>
</dbReference>
<proteinExistence type="predicted"/>
<dbReference type="Gene3D" id="3.10.180.10">
    <property type="entry name" value="2,3-Dihydroxybiphenyl 1,2-Dioxygenase, domain 1"/>
    <property type="match status" value="1"/>
</dbReference>
<evidence type="ECO:0000313" key="3">
    <source>
        <dbReference type="Proteomes" id="UP001500954"/>
    </source>
</evidence>
<dbReference type="CDD" id="cd07247">
    <property type="entry name" value="SgaA_N_like"/>
    <property type="match status" value="1"/>
</dbReference>
<dbReference type="Proteomes" id="UP001500954">
    <property type="component" value="Unassembled WGS sequence"/>
</dbReference>
<dbReference type="InterPro" id="IPR037523">
    <property type="entry name" value="VOC_core"/>
</dbReference>
<gene>
    <name evidence="2" type="ORF">GCM10022395_31080</name>
</gene>
<dbReference type="PANTHER" id="PTHR33993">
    <property type="entry name" value="GLYOXALASE-RELATED"/>
    <property type="match status" value="1"/>
</dbReference>
<dbReference type="InterPro" id="IPR029068">
    <property type="entry name" value="Glyas_Bleomycin-R_OHBP_Dase"/>
</dbReference>
<feature type="domain" description="VOC" evidence="1">
    <location>
        <begin position="7"/>
        <end position="114"/>
    </location>
</feature>
<dbReference type="EMBL" id="BAABCY010000085">
    <property type="protein sequence ID" value="GAA3580394.1"/>
    <property type="molecule type" value="Genomic_DNA"/>
</dbReference>
<dbReference type="PANTHER" id="PTHR33993:SF1">
    <property type="entry name" value="GLYOXALASE FAMILY PROTEIN"/>
    <property type="match status" value="1"/>
</dbReference>
<dbReference type="PROSITE" id="PS51819">
    <property type="entry name" value="VOC"/>
    <property type="match status" value="1"/>
</dbReference>
<name>A0ABP6YEH6_9FLAO</name>
<protein>
    <submittedName>
        <fullName evidence="2">VOC family protein</fullName>
    </submittedName>
</protein>
<keyword evidence="3" id="KW-1185">Reference proteome</keyword>
<organism evidence="2 3">
    <name type="scientific">Snuella lapsa</name>
    <dbReference type="NCBI Taxonomy" id="870481"/>
    <lineage>
        <taxon>Bacteria</taxon>
        <taxon>Pseudomonadati</taxon>
        <taxon>Bacteroidota</taxon>
        <taxon>Flavobacteriia</taxon>
        <taxon>Flavobacteriales</taxon>
        <taxon>Flavobacteriaceae</taxon>
        <taxon>Snuella</taxon>
    </lineage>
</organism>
<dbReference type="SUPFAM" id="SSF54593">
    <property type="entry name" value="Glyoxalase/Bleomycin resistance protein/Dihydroxybiphenyl dioxygenase"/>
    <property type="match status" value="1"/>
</dbReference>
<evidence type="ECO:0000313" key="2">
    <source>
        <dbReference type="EMBL" id="GAA3580394.1"/>
    </source>
</evidence>
<sequence>MEVKNNKINYVEFKATNLETIKTFYSQAFGWDFTDYGPDYVAFSNSGLEGGFERTKGEIVNGALMVLYHEDLDAIKAKILEVKGRLSKDIFSFPGGRRFHFLDPSGNELAVWSDK</sequence>
<dbReference type="InterPro" id="IPR004360">
    <property type="entry name" value="Glyas_Fos-R_dOase_dom"/>
</dbReference>
<dbReference type="InterPro" id="IPR052164">
    <property type="entry name" value="Anthracycline_SecMetBiosynth"/>
</dbReference>
<accession>A0ABP6YEH6</accession>
<reference evidence="3" key="1">
    <citation type="journal article" date="2019" name="Int. J. Syst. Evol. Microbiol.">
        <title>The Global Catalogue of Microorganisms (GCM) 10K type strain sequencing project: providing services to taxonomists for standard genome sequencing and annotation.</title>
        <authorList>
            <consortium name="The Broad Institute Genomics Platform"/>
            <consortium name="The Broad Institute Genome Sequencing Center for Infectious Disease"/>
            <person name="Wu L."/>
            <person name="Ma J."/>
        </authorList>
    </citation>
    <scope>NUCLEOTIDE SEQUENCE [LARGE SCALE GENOMIC DNA]</scope>
    <source>
        <strain evidence="3">JCM 17111</strain>
    </source>
</reference>